<evidence type="ECO:0000256" key="3">
    <source>
        <dbReference type="ARBA" id="ARBA00022452"/>
    </source>
</evidence>
<dbReference type="Gene3D" id="2.40.170.20">
    <property type="entry name" value="TonB-dependent receptor, beta-barrel domain"/>
    <property type="match status" value="1"/>
</dbReference>
<keyword evidence="5" id="KW-0472">Membrane</keyword>
<dbReference type="RefSeq" id="WP_039136386.1">
    <property type="nucleotide sequence ID" value="NZ_JSVC01000001.1"/>
</dbReference>
<dbReference type="InterPro" id="IPR057601">
    <property type="entry name" value="Oar-like_b-barrel"/>
</dbReference>
<keyword evidence="3" id="KW-1134">Transmembrane beta strand</keyword>
<keyword evidence="2" id="KW-0813">Transport</keyword>
<dbReference type="InterPro" id="IPR008969">
    <property type="entry name" value="CarboxyPept-like_regulatory"/>
</dbReference>
<dbReference type="PANTHER" id="PTHR30069">
    <property type="entry name" value="TONB-DEPENDENT OUTER MEMBRANE RECEPTOR"/>
    <property type="match status" value="1"/>
</dbReference>
<dbReference type="Proteomes" id="UP000031408">
    <property type="component" value="Unassembled WGS sequence"/>
</dbReference>
<accession>A0A0C1L8G4</accession>
<reference evidence="9 10" key="1">
    <citation type="submission" date="2014-11" db="EMBL/GenBank/DDBJ databases">
        <title>Genome sequence of Flavihumibacter solisilvae 3-3.</title>
        <authorList>
            <person name="Zhou G."/>
            <person name="Li M."/>
            <person name="Wang G."/>
        </authorList>
    </citation>
    <scope>NUCLEOTIDE SEQUENCE [LARGE SCALE GENOMIC DNA]</scope>
    <source>
        <strain evidence="9 10">3-3</strain>
    </source>
</reference>
<dbReference type="AlphaFoldDB" id="A0A0C1L8G4"/>
<keyword evidence="9" id="KW-0675">Receptor</keyword>
<keyword evidence="7" id="KW-0732">Signal</keyword>
<keyword evidence="4" id="KW-0812">Transmembrane</keyword>
<dbReference type="InterPro" id="IPR036942">
    <property type="entry name" value="Beta-barrel_TonB_sf"/>
</dbReference>
<feature type="signal peptide" evidence="7">
    <location>
        <begin position="1"/>
        <end position="21"/>
    </location>
</feature>
<protein>
    <submittedName>
        <fullName evidence="9">TonB-dependent receptor</fullName>
    </submittedName>
</protein>
<evidence type="ECO:0000313" key="9">
    <source>
        <dbReference type="EMBL" id="KIC96437.1"/>
    </source>
</evidence>
<feature type="chain" id="PRO_5002134824" evidence="7">
    <location>
        <begin position="22"/>
        <end position="1034"/>
    </location>
</feature>
<gene>
    <name evidence="9" type="ORF">OI18_01490</name>
</gene>
<evidence type="ECO:0000256" key="1">
    <source>
        <dbReference type="ARBA" id="ARBA00004571"/>
    </source>
</evidence>
<feature type="domain" description="TonB-dependent transporter Oar-like beta-barrel" evidence="8">
    <location>
        <begin position="234"/>
        <end position="666"/>
    </location>
</feature>
<comment type="subcellular location">
    <subcellularLocation>
        <location evidence="1">Cell outer membrane</location>
        <topology evidence="1">Multi-pass membrane protein</topology>
    </subcellularLocation>
</comment>
<name>A0A0C1L8G4_9BACT</name>
<dbReference type="Pfam" id="PF13620">
    <property type="entry name" value="CarboxypepD_reg"/>
    <property type="match status" value="1"/>
</dbReference>
<keyword evidence="10" id="KW-1185">Reference proteome</keyword>
<organism evidence="9 10">
    <name type="scientific">Flavihumibacter solisilvae</name>
    <dbReference type="NCBI Taxonomy" id="1349421"/>
    <lineage>
        <taxon>Bacteria</taxon>
        <taxon>Pseudomonadati</taxon>
        <taxon>Bacteroidota</taxon>
        <taxon>Chitinophagia</taxon>
        <taxon>Chitinophagales</taxon>
        <taxon>Chitinophagaceae</taxon>
        <taxon>Flavihumibacter</taxon>
    </lineage>
</organism>
<evidence type="ECO:0000259" key="8">
    <source>
        <dbReference type="Pfam" id="PF25183"/>
    </source>
</evidence>
<dbReference type="GO" id="GO:0044718">
    <property type="term" value="P:siderophore transmembrane transport"/>
    <property type="evidence" value="ECO:0007669"/>
    <property type="project" value="TreeGrafter"/>
</dbReference>
<proteinExistence type="predicted"/>
<dbReference type="InterPro" id="IPR039426">
    <property type="entry name" value="TonB-dep_rcpt-like"/>
</dbReference>
<dbReference type="GO" id="GO:0015344">
    <property type="term" value="F:siderophore uptake transmembrane transporter activity"/>
    <property type="evidence" value="ECO:0007669"/>
    <property type="project" value="TreeGrafter"/>
</dbReference>
<dbReference type="Gene3D" id="2.60.40.1120">
    <property type="entry name" value="Carboxypeptidase-like, regulatory domain"/>
    <property type="match status" value="1"/>
</dbReference>
<comment type="caution">
    <text evidence="9">The sequence shown here is derived from an EMBL/GenBank/DDBJ whole genome shotgun (WGS) entry which is preliminary data.</text>
</comment>
<dbReference type="PANTHER" id="PTHR30069:SF46">
    <property type="entry name" value="OAR PROTEIN"/>
    <property type="match status" value="1"/>
</dbReference>
<evidence type="ECO:0000256" key="7">
    <source>
        <dbReference type="SAM" id="SignalP"/>
    </source>
</evidence>
<keyword evidence="6" id="KW-0998">Cell outer membrane</keyword>
<dbReference type="EMBL" id="JSVC01000001">
    <property type="protein sequence ID" value="KIC96437.1"/>
    <property type="molecule type" value="Genomic_DNA"/>
</dbReference>
<dbReference type="GO" id="GO:0009279">
    <property type="term" value="C:cell outer membrane"/>
    <property type="evidence" value="ECO:0007669"/>
    <property type="project" value="UniProtKB-SubCell"/>
</dbReference>
<evidence type="ECO:0000256" key="2">
    <source>
        <dbReference type="ARBA" id="ARBA00022448"/>
    </source>
</evidence>
<evidence type="ECO:0000256" key="5">
    <source>
        <dbReference type="ARBA" id="ARBA00023136"/>
    </source>
</evidence>
<dbReference type="SUPFAM" id="SSF49464">
    <property type="entry name" value="Carboxypeptidase regulatory domain-like"/>
    <property type="match status" value="1"/>
</dbReference>
<evidence type="ECO:0000256" key="6">
    <source>
        <dbReference type="ARBA" id="ARBA00023237"/>
    </source>
</evidence>
<dbReference type="OrthoDB" id="9768147at2"/>
<sequence>MKNLAFTTLLVVACVSVMAQATTSSISGQITDSKGQPLINATVTVTHTPTGTAHSTTTKTDGRFTVPNLRVGGPYTINLSHVGHQPKTIENVTLSLGQPYAVDEALTESSTDLSSVVVVGQRNPVMSARRTGLSTQVTSEQLRNLPTISRSAMDYTRLTPASDGFSFAGRNSQYNNFSLDGAVFNNPFGLDAATPGGQTDAQPISLDAIEQIQVAIAPYDITQAGFTGASVNTVTKSGTNQFRGTAYAFYRNEDLTGKKVKGNKILAPDLNQFQGGFAFGGPIIKNKLFFFVNAELEDRTDQGSNFVAARPGLSGSNVSRVTAEDLESVSTALRNRFQYETGVYEGYTHNTDNVKGLVKLDWNISSKHSLAFTYNFLDASKDKPAHPSAIGRRGPDYTTLQFYNSGYTINNKLNNFALELKSNISSTYANKFRAVYTTFRDTRDPFSVPFPVININKDGVRYIVAGHEPFSIHNKLNQDAFQVTDNFNIFLNKHTLTLGGSFEQFKFENSFNLDAYGGTFGPGHASVQEFVNQVNSGDFDDEVAFARNAFEAGNWNWANSKLGQFALYAQDEWSILKNLRVTVGVRMDIPLYFDTKDNIIPNKDDVTYYDENGTPVKLDNTKLPDQTPLFSPRLGFNWDVFGNKTLQVRGGTGLFTGRFPFVWVGNQVANPYWFYYNVTAPDFEWPQVWRSNIGVDYRFASGWTTSLDVVYTKDLNAMMVRNYGLNLPTSTLNGVEDRLVYDNANKAHYDGLGFPIPVSAYVFDNVKVGHQFNISAQVQRYFEKGYYVMFGYNYLTAEDASSISAEISGDAFDRNPAINNVNDAISTPSLYGNKHRFVAAGFRKFTYSKDKLATTVSLFAQYAQGGRFTYTYAGDINNDGSVFNDLIYIPTDADLDVMTFSGNAQAQASQREGYRAFIEQDDYLSGRRGQYAEKYAILSPWYSNWDFRLLQDFNFKVGERINTVQFSMDVLNIGNLINSDWGVRQLPINSQPVGVSVVNNTPIYSFDTAQQTTFVDDFSLLSRWQIQFGLRYIF</sequence>
<evidence type="ECO:0000256" key="4">
    <source>
        <dbReference type="ARBA" id="ARBA00022692"/>
    </source>
</evidence>
<dbReference type="Pfam" id="PF25183">
    <property type="entry name" value="OMP_b-brl_4"/>
    <property type="match status" value="1"/>
</dbReference>
<dbReference type="SUPFAM" id="SSF56935">
    <property type="entry name" value="Porins"/>
    <property type="match status" value="1"/>
</dbReference>
<evidence type="ECO:0000313" key="10">
    <source>
        <dbReference type="Proteomes" id="UP000031408"/>
    </source>
</evidence>
<dbReference type="STRING" id="1349421.OI18_01490"/>